<feature type="signal peptide" evidence="3">
    <location>
        <begin position="1"/>
        <end position="31"/>
    </location>
</feature>
<evidence type="ECO:0008006" key="6">
    <source>
        <dbReference type="Google" id="ProtNLM"/>
    </source>
</evidence>
<keyword evidence="2" id="KW-0812">Transmembrane</keyword>
<feature type="chain" id="PRO_5037940385" description="LPXTG cell wall anchor domain-containing protein" evidence="3">
    <location>
        <begin position="32"/>
        <end position="255"/>
    </location>
</feature>
<keyword evidence="3" id="KW-0732">Signal</keyword>
<name>A0A927K4Y9_9ACTN</name>
<dbReference type="NCBIfam" id="NF040672">
    <property type="entry name" value="SCO2322_fam"/>
    <property type="match status" value="1"/>
</dbReference>
<evidence type="ECO:0000313" key="4">
    <source>
        <dbReference type="EMBL" id="MBD8869853.1"/>
    </source>
</evidence>
<proteinExistence type="predicted"/>
<gene>
    <name evidence="4" type="ORF">IE331_09475</name>
</gene>
<protein>
    <recommendedName>
        <fullName evidence="6">LPXTG cell wall anchor domain-containing protein</fullName>
    </recommendedName>
</protein>
<sequence>MHAPFRAALAALLTLLLSAVALVGATTPAQAADVYRYWAYFTVTDGEFVAQETGPSGAKPADGDVEAYRFAAPADYTQPNLPRADLSEVDFETVCGDKTAESGDKRVAVLLDYGVEEDADGAEVPEPEALCAVVPAKANGLQTLEAVAPDLRTQKSSFGPLVCGISGYPETGCADEKVAEGTPADAGTVEFAVASDETGDESGEAGESGSSDSSDTSAASESDEGSNALLLAGIAVLVVLVVAGGVLLNRRRTTA</sequence>
<dbReference type="EMBL" id="JACYXZ010000002">
    <property type="protein sequence ID" value="MBD8869853.1"/>
    <property type="molecule type" value="Genomic_DNA"/>
</dbReference>
<keyword evidence="2" id="KW-1133">Transmembrane helix</keyword>
<dbReference type="RefSeq" id="WP_192142814.1">
    <property type="nucleotide sequence ID" value="NZ_JACYXZ010000002.1"/>
</dbReference>
<keyword evidence="5" id="KW-1185">Reference proteome</keyword>
<accession>A0A927K4Y9</accession>
<feature type="compositionally biased region" description="Low complexity" evidence="1">
    <location>
        <begin position="205"/>
        <end position="222"/>
    </location>
</feature>
<feature type="transmembrane region" description="Helical" evidence="2">
    <location>
        <begin position="228"/>
        <end position="248"/>
    </location>
</feature>
<evidence type="ECO:0000256" key="2">
    <source>
        <dbReference type="SAM" id="Phobius"/>
    </source>
</evidence>
<dbReference type="AlphaFoldDB" id="A0A927K4Y9"/>
<keyword evidence="2" id="KW-0472">Membrane</keyword>
<dbReference type="Proteomes" id="UP000616839">
    <property type="component" value="Unassembled WGS sequence"/>
</dbReference>
<comment type="caution">
    <text evidence="4">The sequence shown here is derived from an EMBL/GenBank/DDBJ whole genome shotgun (WGS) entry which is preliminary data.</text>
</comment>
<dbReference type="InterPro" id="IPR047703">
    <property type="entry name" value="SCO2322-like"/>
</dbReference>
<evidence type="ECO:0000256" key="1">
    <source>
        <dbReference type="SAM" id="MobiDB-lite"/>
    </source>
</evidence>
<evidence type="ECO:0000313" key="5">
    <source>
        <dbReference type="Proteomes" id="UP000616839"/>
    </source>
</evidence>
<reference evidence="4" key="1">
    <citation type="submission" date="2020-09" db="EMBL/GenBank/DDBJ databases">
        <title>Nocardioides sp. strain MJB4 16S ribosomal RNA gene Genome sequencing and assembly.</title>
        <authorList>
            <person name="Kim I."/>
        </authorList>
    </citation>
    <scope>NUCLEOTIDE SEQUENCE</scope>
    <source>
        <strain evidence="4">MJB4</strain>
    </source>
</reference>
<feature type="region of interest" description="Disordered" evidence="1">
    <location>
        <begin position="196"/>
        <end position="222"/>
    </location>
</feature>
<evidence type="ECO:0000256" key="3">
    <source>
        <dbReference type="SAM" id="SignalP"/>
    </source>
</evidence>
<organism evidence="4 5">
    <name type="scientific">Nocardioides donggukensis</name>
    <dbReference type="NCBI Taxonomy" id="2774019"/>
    <lineage>
        <taxon>Bacteria</taxon>
        <taxon>Bacillati</taxon>
        <taxon>Actinomycetota</taxon>
        <taxon>Actinomycetes</taxon>
        <taxon>Propionibacteriales</taxon>
        <taxon>Nocardioidaceae</taxon>
        <taxon>Nocardioides</taxon>
    </lineage>
</organism>